<keyword evidence="5" id="KW-1185">Reference proteome</keyword>
<keyword evidence="1" id="KW-0805">Transcription regulation</keyword>
<keyword evidence="2" id="KW-0804">Transcription</keyword>
<dbReference type="Gene3D" id="1.10.10.10">
    <property type="entry name" value="Winged helix-like DNA-binding domain superfamily/Winged helix DNA-binding domain"/>
    <property type="match status" value="1"/>
</dbReference>
<evidence type="ECO:0000256" key="1">
    <source>
        <dbReference type="ARBA" id="ARBA00023015"/>
    </source>
</evidence>
<evidence type="ECO:0000256" key="3">
    <source>
        <dbReference type="SAM" id="MobiDB-lite"/>
    </source>
</evidence>
<dbReference type="GO" id="GO:0006355">
    <property type="term" value="P:regulation of DNA-templated transcription"/>
    <property type="evidence" value="ECO:0007669"/>
    <property type="project" value="InterPro"/>
</dbReference>
<evidence type="ECO:0000256" key="2">
    <source>
        <dbReference type="ARBA" id="ARBA00023163"/>
    </source>
</evidence>
<dbReference type="AlphaFoldDB" id="A0A9R1CSZ7"/>
<dbReference type="Proteomes" id="UP001139494">
    <property type="component" value="Unassembled WGS sequence"/>
</dbReference>
<name>A0A9R1CSZ7_9EURY</name>
<accession>A0A9R1CSZ7</accession>
<comment type="caution">
    <text evidence="4">The sequence shown here is derived from an EMBL/GenBank/DDBJ whole genome shotgun (WGS) entry which is preliminary data.</text>
</comment>
<dbReference type="EMBL" id="JAHLKM010000005">
    <property type="protein sequence ID" value="MCQ4333096.1"/>
    <property type="molecule type" value="Genomic_DNA"/>
</dbReference>
<feature type="region of interest" description="Disordered" evidence="3">
    <location>
        <begin position="85"/>
        <end position="107"/>
    </location>
</feature>
<dbReference type="InterPro" id="IPR036388">
    <property type="entry name" value="WH-like_DNA-bd_sf"/>
</dbReference>
<dbReference type="Pfam" id="PF04703">
    <property type="entry name" value="FaeA"/>
    <property type="match status" value="1"/>
</dbReference>
<evidence type="ECO:0000313" key="5">
    <source>
        <dbReference type="Proteomes" id="UP001139494"/>
    </source>
</evidence>
<dbReference type="InterPro" id="IPR006793">
    <property type="entry name" value="FaeA"/>
</dbReference>
<reference evidence="4" key="1">
    <citation type="journal article" date="2023" name="Front. Microbiol.">
        <title>Genomic-based phylogenetic and metabolic analyses of the genus Natronomonas, and description of Natronomonas aquatica sp. nov.</title>
        <authorList>
            <person name="Garcia-Roldan A."/>
            <person name="Duran-Viseras A."/>
            <person name="de la Haba R.R."/>
            <person name="Corral P."/>
            <person name="Sanchez-Porro C."/>
            <person name="Ventosa A."/>
        </authorList>
    </citation>
    <scope>NUCLEOTIDE SEQUENCE</scope>
    <source>
        <strain evidence="4">F2-12</strain>
    </source>
</reference>
<protein>
    <submittedName>
        <fullName evidence="4">FaeA/PapI family transcriptional regulator</fullName>
    </submittedName>
</protein>
<dbReference type="SUPFAM" id="SSF46785">
    <property type="entry name" value="Winged helix' DNA-binding domain"/>
    <property type="match status" value="1"/>
</dbReference>
<sequence length="116" mass="12808">MSRNRDERGQYTETVSLSEVLEVFKTVAGPVVTSSDIASATGCSSDTARRKLETLHDQGRVGRRKTAGRVVYWRLDAVDPDPVLPDDPIFTDRPSFASGEESLSEQVDEMLYGKEA</sequence>
<proteinExistence type="predicted"/>
<dbReference type="RefSeq" id="WP_256029114.1">
    <property type="nucleotide sequence ID" value="NZ_JAHLKM010000005.1"/>
</dbReference>
<dbReference type="InterPro" id="IPR036390">
    <property type="entry name" value="WH_DNA-bd_sf"/>
</dbReference>
<evidence type="ECO:0000313" key="4">
    <source>
        <dbReference type="EMBL" id="MCQ4333096.1"/>
    </source>
</evidence>
<gene>
    <name evidence="4" type="ORF">KM295_06210</name>
</gene>
<organism evidence="4 5">
    <name type="scientific">Natronomonas aquatica</name>
    <dbReference type="NCBI Taxonomy" id="2841590"/>
    <lineage>
        <taxon>Archaea</taxon>
        <taxon>Methanobacteriati</taxon>
        <taxon>Methanobacteriota</taxon>
        <taxon>Stenosarchaea group</taxon>
        <taxon>Halobacteria</taxon>
        <taxon>Halobacteriales</taxon>
        <taxon>Natronomonadaceae</taxon>
        <taxon>Natronomonas</taxon>
    </lineage>
</organism>